<gene>
    <name evidence="1" type="ORF">GNP35_10705</name>
</gene>
<proteinExistence type="predicted"/>
<dbReference type="EMBL" id="WOCD01000005">
    <property type="protein sequence ID" value="MUH72910.1"/>
    <property type="molecule type" value="Genomic_DNA"/>
</dbReference>
<dbReference type="RefSeq" id="WP_155696116.1">
    <property type="nucleotide sequence ID" value="NZ_WOCD01000005.1"/>
</dbReference>
<dbReference type="AlphaFoldDB" id="A0A6N8FD84"/>
<comment type="caution">
    <text evidence="1">The sequence shown here is derived from an EMBL/GenBank/DDBJ whole genome shotgun (WGS) entry which is preliminary data.</text>
</comment>
<name>A0A6N8FD84_9GAMM</name>
<evidence type="ECO:0008006" key="3">
    <source>
        <dbReference type="Google" id="ProtNLM"/>
    </source>
</evidence>
<protein>
    <recommendedName>
        <fullName evidence="3">Transglutaminase domain-containing protein</fullName>
    </recommendedName>
</protein>
<sequence length="326" mass="37225">MTQLVSIKFPLKLLISMLVISSFGLCAKQLNFNKYNQGNSIEFNYVWLDENEMQQTFAFQLTKKDLSNEYRHFKALRPSLLRMFSLKQLKIAISELDPRAGKVKILPSQTNIEFTLQSQDPKWPAKTEAKLNQVYLDSLKEYLRQEYYIEFNGIIGSEQSNTIHFKPDHQRFVNEGTDATAPIIKALKEKMPNATARVMAKFLLSWIQTIPYDEMESRTTSNGAGYLPPIHVLNHNKGDCDSKATLFAHIMKQLYPKLRMVMIFLPEHALLGMNVSVLSDDKSIEVDGLNFVLTEPVGPALIPFADAADSSLRYIDSGIYNIEKLY</sequence>
<accession>A0A6N8FD84</accession>
<evidence type="ECO:0000313" key="2">
    <source>
        <dbReference type="Proteomes" id="UP000439994"/>
    </source>
</evidence>
<evidence type="ECO:0000313" key="1">
    <source>
        <dbReference type="EMBL" id="MUH72910.1"/>
    </source>
</evidence>
<organism evidence="1 2">
    <name type="scientific">Psychrosphaera haliotis</name>
    <dbReference type="NCBI Taxonomy" id="555083"/>
    <lineage>
        <taxon>Bacteria</taxon>
        <taxon>Pseudomonadati</taxon>
        <taxon>Pseudomonadota</taxon>
        <taxon>Gammaproteobacteria</taxon>
        <taxon>Alteromonadales</taxon>
        <taxon>Pseudoalteromonadaceae</taxon>
        <taxon>Psychrosphaera</taxon>
    </lineage>
</organism>
<dbReference type="OrthoDB" id="5592079at2"/>
<keyword evidence="2" id="KW-1185">Reference proteome</keyword>
<dbReference type="Proteomes" id="UP000439994">
    <property type="component" value="Unassembled WGS sequence"/>
</dbReference>
<reference evidence="1 2" key="1">
    <citation type="submission" date="2019-11" db="EMBL/GenBank/DDBJ databases">
        <title>P. haliotis isolates from Z. marina roots.</title>
        <authorList>
            <person name="Cohen M."/>
            <person name="Jospin G."/>
            <person name="Eisen J.A."/>
            <person name="Coil D.A."/>
        </authorList>
    </citation>
    <scope>NUCLEOTIDE SEQUENCE [LARGE SCALE GENOMIC DNA]</scope>
    <source>
        <strain evidence="1 2">UCD-MCMsp1aY</strain>
    </source>
</reference>